<dbReference type="PANTHER" id="PTHR48021:SF68">
    <property type="entry name" value="MAJOR FACILITATOR SUPERFAMILY (MFS) PROFILE DOMAIN-CONTAINING PROTEIN"/>
    <property type="match status" value="1"/>
</dbReference>
<feature type="transmembrane region" description="Helical" evidence="5">
    <location>
        <begin position="293"/>
        <end position="314"/>
    </location>
</feature>
<evidence type="ECO:0000256" key="4">
    <source>
        <dbReference type="ARBA" id="ARBA00023136"/>
    </source>
</evidence>
<dbReference type="InterPro" id="IPR005828">
    <property type="entry name" value="MFS_sugar_transport-like"/>
</dbReference>
<dbReference type="SUPFAM" id="SSF103473">
    <property type="entry name" value="MFS general substrate transporter"/>
    <property type="match status" value="1"/>
</dbReference>
<dbReference type="PROSITE" id="PS50850">
    <property type="entry name" value="MFS"/>
    <property type="match status" value="1"/>
</dbReference>
<dbReference type="Pfam" id="PF00083">
    <property type="entry name" value="Sugar_tr"/>
    <property type="match status" value="1"/>
</dbReference>
<name>A0A8B8IYA1_VANTA</name>
<feature type="transmembrane region" description="Helical" evidence="5">
    <location>
        <begin position="105"/>
        <end position="127"/>
    </location>
</feature>
<keyword evidence="7" id="KW-1185">Reference proteome</keyword>
<evidence type="ECO:0000256" key="2">
    <source>
        <dbReference type="ARBA" id="ARBA00022692"/>
    </source>
</evidence>
<keyword evidence="3 5" id="KW-1133">Transmembrane helix</keyword>
<dbReference type="PANTHER" id="PTHR48021">
    <property type="match status" value="1"/>
</dbReference>
<feature type="transmembrane region" description="Helical" evidence="5">
    <location>
        <begin position="139"/>
        <end position="159"/>
    </location>
</feature>
<dbReference type="Proteomes" id="UP001652626">
    <property type="component" value="Chromosome 26"/>
</dbReference>
<feature type="transmembrane region" description="Helical" evidence="5">
    <location>
        <begin position="12"/>
        <end position="37"/>
    </location>
</feature>
<evidence type="ECO:0000259" key="6">
    <source>
        <dbReference type="PROSITE" id="PS50850"/>
    </source>
</evidence>
<accession>A0A8B8IYA1</accession>
<reference evidence="8" key="1">
    <citation type="submission" date="2025-08" db="UniProtKB">
        <authorList>
            <consortium name="RefSeq"/>
        </authorList>
    </citation>
    <scope>IDENTIFICATION</scope>
    <source>
        <tissue evidence="8">Whole body</tissue>
    </source>
</reference>
<feature type="transmembrane region" description="Helical" evidence="5">
    <location>
        <begin position="252"/>
        <end position="273"/>
    </location>
</feature>
<keyword evidence="4 5" id="KW-0472">Membrane</keyword>
<dbReference type="OrthoDB" id="6339427at2759"/>
<dbReference type="OMA" id="TMFIFAG"/>
<comment type="subcellular location">
    <subcellularLocation>
        <location evidence="1">Membrane</location>
        <topology evidence="1">Multi-pass membrane protein</topology>
    </subcellularLocation>
</comment>
<keyword evidence="2 5" id="KW-0812">Transmembrane</keyword>
<gene>
    <name evidence="8" type="primary">LOC113404946</name>
</gene>
<proteinExistence type="predicted"/>
<evidence type="ECO:0000256" key="5">
    <source>
        <dbReference type="SAM" id="Phobius"/>
    </source>
</evidence>
<evidence type="ECO:0000313" key="7">
    <source>
        <dbReference type="Proteomes" id="UP001652626"/>
    </source>
</evidence>
<dbReference type="RefSeq" id="XP_026501822.2">
    <property type="nucleotide sequence ID" value="XM_026646037.2"/>
</dbReference>
<feature type="transmembrane region" description="Helical" evidence="5">
    <location>
        <begin position="421"/>
        <end position="442"/>
    </location>
</feature>
<feature type="transmembrane region" description="Helical" evidence="5">
    <location>
        <begin position="165"/>
        <end position="184"/>
    </location>
</feature>
<dbReference type="InterPro" id="IPR050549">
    <property type="entry name" value="MFS_Trehalose_Transporter"/>
</dbReference>
<dbReference type="InterPro" id="IPR036259">
    <property type="entry name" value="MFS_trans_sf"/>
</dbReference>
<evidence type="ECO:0000256" key="3">
    <source>
        <dbReference type="ARBA" id="ARBA00022989"/>
    </source>
</evidence>
<feature type="transmembrane region" description="Helical" evidence="5">
    <location>
        <begin position="355"/>
        <end position="380"/>
    </location>
</feature>
<organism evidence="7 8">
    <name type="scientific">Vanessa tameamea</name>
    <name type="common">Kamehameha butterfly</name>
    <dbReference type="NCBI Taxonomy" id="334116"/>
    <lineage>
        <taxon>Eukaryota</taxon>
        <taxon>Metazoa</taxon>
        <taxon>Ecdysozoa</taxon>
        <taxon>Arthropoda</taxon>
        <taxon>Hexapoda</taxon>
        <taxon>Insecta</taxon>
        <taxon>Pterygota</taxon>
        <taxon>Neoptera</taxon>
        <taxon>Endopterygota</taxon>
        <taxon>Lepidoptera</taxon>
        <taxon>Glossata</taxon>
        <taxon>Ditrysia</taxon>
        <taxon>Papilionoidea</taxon>
        <taxon>Nymphalidae</taxon>
        <taxon>Nymphalinae</taxon>
        <taxon>Vanessa</taxon>
    </lineage>
</organism>
<evidence type="ECO:0000313" key="8">
    <source>
        <dbReference type="RefSeq" id="XP_026501822.2"/>
    </source>
</evidence>
<feature type="domain" description="Major facilitator superfamily (MFS) profile" evidence="6">
    <location>
        <begin position="7"/>
        <end position="446"/>
    </location>
</feature>
<feature type="transmembrane region" description="Helical" evidence="5">
    <location>
        <begin position="321"/>
        <end position="343"/>
    </location>
</feature>
<sequence>MLTPAVKQTWAVMGVLLNMLGQGMVLSFPSILLPSLFAPDSKIPADIHIASWVASCIGIAGIPGFLTSSFLMDVYGRKLAHAVVVAPGILGWLLIYFATNITVLIIGRSFCGLAAGATVSLGAVVIGEYTSPRNRGMFLNLKTTAVCIGNMMVHLLGHFYAWKTVALIALVPHILALIIIVTWPESPAWLASQKRFDESEKSFYWLRGKTTESKKELVEMLRAQKERIEYPSSKSISTKCLEFFKKFTKRDFIKPVIIIFFGATLLESCGRHIFPAYALQIIEEVTGNKSQSFYYTLGIDLIISASAIFSSVLVKIMKRRTLLFGSGFAALLVLMCVCLYLYLSANGLISKDKSWIAVTLFGLYFILANLGCTPIPLALLGEVFPLAHRSAGSSVAGFILSIFVMAGMQVTPYLLVSVKVYGTFAVFGTAMGLALVVLFFILPETKDKTLQQIEDYFNFGRFRDEDVENDDEVKMKMIPN</sequence>
<feature type="transmembrane region" description="Helical" evidence="5">
    <location>
        <begin position="79"/>
        <end position="99"/>
    </location>
</feature>
<feature type="transmembrane region" description="Helical" evidence="5">
    <location>
        <begin position="392"/>
        <end position="415"/>
    </location>
</feature>
<dbReference type="InterPro" id="IPR020846">
    <property type="entry name" value="MFS_dom"/>
</dbReference>
<feature type="transmembrane region" description="Helical" evidence="5">
    <location>
        <begin position="49"/>
        <end position="72"/>
    </location>
</feature>
<protein>
    <submittedName>
        <fullName evidence="8">Facilitated trehalose transporter Tret1-like</fullName>
    </submittedName>
</protein>
<dbReference type="Gene3D" id="1.20.1250.20">
    <property type="entry name" value="MFS general substrate transporter like domains"/>
    <property type="match status" value="1"/>
</dbReference>
<evidence type="ECO:0000256" key="1">
    <source>
        <dbReference type="ARBA" id="ARBA00004141"/>
    </source>
</evidence>
<dbReference type="GeneID" id="113404946"/>